<organism evidence="2 3">
    <name type="scientific">Achaetomium macrosporum</name>
    <dbReference type="NCBI Taxonomy" id="79813"/>
    <lineage>
        <taxon>Eukaryota</taxon>
        <taxon>Fungi</taxon>
        <taxon>Dikarya</taxon>
        <taxon>Ascomycota</taxon>
        <taxon>Pezizomycotina</taxon>
        <taxon>Sordariomycetes</taxon>
        <taxon>Sordariomycetidae</taxon>
        <taxon>Sordariales</taxon>
        <taxon>Chaetomiaceae</taxon>
        <taxon>Achaetomium</taxon>
    </lineage>
</organism>
<evidence type="ECO:0000313" key="3">
    <source>
        <dbReference type="Proteomes" id="UP001303760"/>
    </source>
</evidence>
<feature type="signal peptide" evidence="1">
    <location>
        <begin position="1"/>
        <end position="17"/>
    </location>
</feature>
<keyword evidence="3" id="KW-1185">Reference proteome</keyword>
<evidence type="ECO:0000256" key="1">
    <source>
        <dbReference type="SAM" id="SignalP"/>
    </source>
</evidence>
<dbReference type="AlphaFoldDB" id="A0AAN7CHF3"/>
<protein>
    <recommendedName>
        <fullName evidence="4">C-type lectin domain-containing protein</fullName>
    </recommendedName>
</protein>
<dbReference type="InterPro" id="IPR016187">
    <property type="entry name" value="CTDL_fold"/>
</dbReference>
<feature type="chain" id="PRO_5042917231" description="C-type lectin domain-containing protein" evidence="1">
    <location>
        <begin position="18"/>
        <end position="106"/>
    </location>
</feature>
<dbReference type="EMBL" id="MU860016">
    <property type="protein sequence ID" value="KAK4241855.1"/>
    <property type="molecule type" value="Genomic_DNA"/>
</dbReference>
<dbReference type="SUPFAM" id="SSF56436">
    <property type="entry name" value="C-type lectin-like"/>
    <property type="match status" value="1"/>
</dbReference>
<proteinExistence type="predicted"/>
<accession>A0AAN7CHF3</accession>
<evidence type="ECO:0008006" key="4">
    <source>
        <dbReference type="Google" id="ProtNLM"/>
    </source>
</evidence>
<dbReference type="CDD" id="cd00037">
    <property type="entry name" value="CLECT"/>
    <property type="match status" value="1"/>
</dbReference>
<evidence type="ECO:0000313" key="2">
    <source>
        <dbReference type="EMBL" id="KAK4241855.1"/>
    </source>
</evidence>
<dbReference type="Proteomes" id="UP001303760">
    <property type="component" value="Unassembled WGS sequence"/>
</dbReference>
<reference evidence="2" key="1">
    <citation type="journal article" date="2023" name="Mol. Phylogenet. Evol.">
        <title>Genome-scale phylogeny and comparative genomics of the fungal order Sordariales.</title>
        <authorList>
            <person name="Hensen N."/>
            <person name="Bonometti L."/>
            <person name="Westerberg I."/>
            <person name="Brannstrom I.O."/>
            <person name="Guillou S."/>
            <person name="Cros-Aarteil S."/>
            <person name="Calhoun S."/>
            <person name="Haridas S."/>
            <person name="Kuo A."/>
            <person name="Mondo S."/>
            <person name="Pangilinan J."/>
            <person name="Riley R."/>
            <person name="LaButti K."/>
            <person name="Andreopoulos B."/>
            <person name="Lipzen A."/>
            <person name="Chen C."/>
            <person name="Yan M."/>
            <person name="Daum C."/>
            <person name="Ng V."/>
            <person name="Clum A."/>
            <person name="Steindorff A."/>
            <person name="Ohm R.A."/>
            <person name="Martin F."/>
            <person name="Silar P."/>
            <person name="Natvig D.O."/>
            <person name="Lalanne C."/>
            <person name="Gautier V."/>
            <person name="Ament-Velasquez S.L."/>
            <person name="Kruys A."/>
            <person name="Hutchinson M.I."/>
            <person name="Powell A.J."/>
            <person name="Barry K."/>
            <person name="Miller A.N."/>
            <person name="Grigoriev I.V."/>
            <person name="Debuchy R."/>
            <person name="Gladieux P."/>
            <person name="Hiltunen Thoren M."/>
            <person name="Johannesson H."/>
        </authorList>
    </citation>
    <scope>NUCLEOTIDE SEQUENCE</scope>
    <source>
        <strain evidence="2">CBS 532.94</strain>
    </source>
</reference>
<comment type="caution">
    <text evidence="2">The sequence shown here is derived from an EMBL/GenBank/DDBJ whole genome shotgun (WGS) entry which is preliminary data.</text>
</comment>
<reference evidence="2" key="2">
    <citation type="submission" date="2023-05" db="EMBL/GenBank/DDBJ databases">
        <authorList>
            <consortium name="Lawrence Berkeley National Laboratory"/>
            <person name="Steindorff A."/>
            <person name="Hensen N."/>
            <person name="Bonometti L."/>
            <person name="Westerberg I."/>
            <person name="Brannstrom I.O."/>
            <person name="Guillou S."/>
            <person name="Cros-Aarteil S."/>
            <person name="Calhoun S."/>
            <person name="Haridas S."/>
            <person name="Kuo A."/>
            <person name="Mondo S."/>
            <person name="Pangilinan J."/>
            <person name="Riley R."/>
            <person name="Labutti K."/>
            <person name="Andreopoulos B."/>
            <person name="Lipzen A."/>
            <person name="Chen C."/>
            <person name="Yanf M."/>
            <person name="Daum C."/>
            <person name="Ng V."/>
            <person name="Clum A."/>
            <person name="Ohm R."/>
            <person name="Martin F."/>
            <person name="Silar P."/>
            <person name="Natvig D."/>
            <person name="Lalanne C."/>
            <person name="Gautier V."/>
            <person name="Ament-Velasquez S.L."/>
            <person name="Kruys A."/>
            <person name="Hutchinson M.I."/>
            <person name="Powell A.J."/>
            <person name="Barry K."/>
            <person name="Miller A.N."/>
            <person name="Grigoriev I.V."/>
            <person name="Debuchy R."/>
            <person name="Gladieux P."/>
            <person name="Thoren M.H."/>
            <person name="Johannesson H."/>
        </authorList>
    </citation>
    <scope>NUCLEOTIDE SEQUENCE</scope>
    <source>
        <strain evidence="2">CBS 532.94</strain>
    </source>
</reference>
<name>A0AAN7CHF3_9PEZI</name>
<gene>
    <name evidence="2" type="ORF">C8A03DRAFT_11922</name>
</gene>
<sequence length="106" mass="11625">MHRRLLAFLLLVPGALTQPSALVVVVHTPQTWQDALAHCQEMGHIMYPVPATPTDPIYNVLEQQPGENYWISRRTGGSCTCLDKNGVGDLLEELPCGDLLPAFCLA</sequence>
<keyword evidence="1" id="KW-0732">Signal</keyword>